<evidence type="ECO:0000259" key="1">
    <source>
        <dbReference type="Pfam" id="PF12728"/>
    </source>
</evidence>
<name>A0ABP9FBG6_9ACTN</name>
<proteinExistence type="predicted"/>
<sequence>MRHTKGTAPMPAPLLYTVKEAASLLSIGRTRVYELLNQGSLEKVKIGNSTRIPADALQTFLDALRHTTH</sequence>
<organism evidence="2 3">
    <name type="scientific">Tessaracoccus lubricantis</name>
    <dbReference type="NCBI Taxonomy" id="545543"/>
    <lineage>
        <taxon>Bacteria</taxon>
        <taxon>Bacillati</taxon>
        <taxon>Actinomycetota</taxon>
        <taxon>Actinomycetes</taxon>
        <taxon>Propionibacteriales</taxon>
        <taxon>Propionibacteriaceae</taxon>
        <taxon>Tessaracoccus</taxon>
    </lineage>
</organism>
<dbReference type="EMBL" id="BAABLV010000024">
    <property type="protein sequence ID" value="GAA4898587.1"/>
    <property type="molecule type" value="Genomic_DNA"/>
</dbReference>
<feature type="domain" description="Helix-turn-helix" evidence="1">
    <location>
        <begin position="15"/>
        <end position="63"/>
    </location>
</feature>
<keyword evidence="3" id="KW-1185">Reference proteome</keyword>
<evidence type="ECO:0000313" key="3">
    <source>
        <dbReference type="Proteomes" id="UP001501521"/>
    </source>
</evidence>
<reference evidence="3" key="1">
    <citation type="journal article" date="2019" name="Int. J. Syst. Evol. Microbiol.">
        <title>The Global Catalogue of Microorganisms (GCM) 10K type strain sequencing project: providing services to taxonomists for standard genome sequencing and annotation.</title>
        <authorList>
            <consortium name="The Broad Institute Genomics Platform"/>
            <consortium name="The Broad Institute Genome Sequencing Center for Infectious Disease"/>
            <person name="Wu L."/>
            <person name="Ma J."/>
        </authorList>
    </citation>
    <scope>NUCLEOTIDE SEQUENCE [LARGE SCALE GENOMIC DNA]</scope>
    <source>
        <strain evidence="3">JCM 19125</strain>
    </source>
</reference>
<dbReference type="Pfam" id="PF12728">
    <property type="entry name" value="HTH_17"/>
    <property type="match status" value="1"/>
</dbReference>
<comment type="caution">
    <text evidence="2">The sequence shown here is derived from an EMBL/GenBank/DDBJ whole genome shotgun (WGS) entry which is preliminary data.</text>
</comment>
<dbReference type="Proteomes" id="UP001501521">
    <property type="component" value="Unassembled WGS sequence"/>
</dbReference>
<dbReference type="NCBIfam" id="TIGR01764">
    <property type="entry name" value="excise"/>
    <property type="match status" value="1"/>
</dbReference>
<protein>
    <recommendedName>
        <fullName evidence="1">Helix-turn-helix domain-containing protein</fullName>
    </recommendedName>
</protein>
<evidence type="ECO:0000313" key="2">
    <source>
        <dbReference type="EMBL" id="GAA4898587.1"/>
    </source>
</evidence>
<dbReference type="InterPro" id="IPR010093">
    <property type="entry name" value="SinI_DNA-bd"/>
</dbReference>
<dbReference type="InterPro" id="IPR041657">
    <property type="entry name" value="HTH_17"/>
</dbReference>
<gene>
    <name evidence="2" type="ORF">GCM10025789_15690</name>
</gene>
<accession>A0ABP9FBG6</accession>